<evidence type="ECO:0000313" key="3">
    <source>
        <dbReference type="Proteomes" id="UP000215914"/>
    </source>
</evidence>
<protein>
    <submittedName>
        <fullName evidence="2">Uncharacterized protein</fullName>
    </submittedName>
</protein>
<dbReference type="STRING" id="4232.A0A251S5M7"/>
<dbReference type="EMBL" id="MNCJ02000331">
    <property type="protein sequence ID" value="KAF5762591.1"/>
    <property type="molecule type" value="Genomic_DNA"/>
</dbReference>
<keyword evidence="3" id="KW-1185">Reference proteome</keyword>
<evidence type="ECO:0000313" key="2">
    <source>
        <dbReference type="EMBL" id="OTF93426.1"/>
    </source>
</evidence>
<reference evidence="2" key="2">
    <citation type="submission" date="2017-02" db="EMBL/GenBank/DDBJ databases">
        <title>Sunflower complete genome.</title>
        <authorList>
            <person name="Langlade N."/>
            <person name="Munos S."/>
        </authorList>
    </citation>
    <scope>NUCLEOTIDE SEQUENCE [LARGE SCALE GENOMIC DNA]</scope>
    <source>
        <tissue evidence="2">Leaves</tissue>
    </source>
</reference>
<gene>
    <name evidence="2" type="ORF">HannXRQ_Chr16g0532771</name>
    <name evidence="1" type="ORF">HanXRQr2_Chr16g0778451</name>
</gene>
<dbReference type="EMBL" id="CM007905">
    <property type="protein sequence ID" value="OTF93426.1"/>
    <property type="molecule type" value="Genomic_DNA"/>
</dbReference>
<reference evidence="1 3" key="1">
    <citation type="journal article" date="2017" name="Nature">
        <title>The sunflower genome provides insights into oil metabolism, flowering and Asterid evolution.</title>
        <authorList>
            <person name="Badouin H."/>
            <person name="Gouzy J."/>
            <person name="Grassa C.J."/>
            <person name="Murat F."/>
            <person name="Staton S.E."/>
            <person name="Cottret L."/>
            <person name="Lelandais-Briere C."/>
            <person name="Owens G.L."/>
            <person name="Carrere S."/>
            <person name="Mayjonade B."/>
            <person name="Legrand L."/>
            <person name="Gill N."/>
            <person name="Kane N.C."/>
            <person name="Bowers J.E."/>
            <person name="Hubner S."/>
            <person name="Bellec A."/>
            <person name="Berard A."/>
            <person name="Berges H."/>
            <person name="Blanchet N."/>
            <person name="Boniface M.C."/>
            <person name="Brunel D."/>
            <person name="Catrice O."/>
            <person name="Chaidir N."/>
            <person name="Claudel C."/>
            <person name="Donnadieu C."/>
            <person name="Faraut T."/>
            <person name="Fievet G."/>
            <person name="Helmstetter N."/>
            <person name="King M."/>
            <person name="Knapp S.J."/>
            <person name="Lai Z."/>
            <person name="Le Paslier M.C."/>
            <person name="Lippi Y."/>
            <person name="Lorenzon L."/>
            <person name="Mandel J.R."/>
            <person name="Marage G."/>
            <person name="Marchand G."/>
            <person name="Marquand E."/>
            <person name="Bret-Mestries E."/>
            <person name="Morien E."/>
            <person name="Nambeesan S."/>
            <person name="Nguyen T."/>
            <person name="Pegot-Espagnet P."/>
            <person name="Pouilly N."/>
            <person name="Raftis F."/>
            <person name="Sallet E."/>
            <person name="Schiex T."/>
            <person name="Thomas J."/>
            <person name="Vandecasteele C."/>
            <person name="Vares D."/>
            <person name="Vear F."/>
            <person name="Vautrin S."/>
            <person name="Crespi M."/>
            <person name="Mangin B."/>
            <person name="Burke J.M."/>
            <person name="Salse J."/>
            <person name="Munos S."/>
            <person name="Vincourt P."/>
            <person name="Rieseberg L.H."/>
            <person name="Langlade N.B."/>
        </authorList>
    </citation>
    <scope>NUCLEOTIDE SEQUENCE [LARGE SCALE GENOMIC DNA]</scope>
    <source>
        <strain evidence="3">cv. SF193</strain>
        <tissue evidence="1">Leaves</tissue>
    </source>
</reference>
<accession>A0A251S5M7</accession>
<proteinExistence type="predicted"/>
<organism evidence="2 3">
    <name type="scientific">Helianthus annuus</name>
    <name type="common">Common sunflower</name>
    <dbReference type="NCBI Taxonomy" id="4232"/>
    <lineage>
        <taxon>Eukaryota</taxon>
        <taxon>Viridiplantae</taxon>
        <taxon>Streptophyta</taxon>
        <taxon>Embryophyta</taxon>
        <taxon>Tracheophyta</taxon>
        <taxon>Spermatophyta</taxon>
        <taxon>Magnoliopsida</taxon>
        <taxon>eudicotyledons</taxon>
        <taxon>Gunneridae</taxon>
        <taxon>Pentapetalae</taxon>
        <taxon>asterids</taxon>
        <taxon>campanulids</taxon>
        <taxon>Asterales</taxon>
        <taxon>Asteraceae</taxon>
        <taxon>Asteroideae</taxon>
        <taxon>Heliantheae alliance</taxon>
        <taxon>Heliantheae</taxon>
        <taxon>Helianthus</taxon>
    </lineage>
</organism>
<dbReference type="Proteomes" id="UP000215914">
    <property type="component" value="Chromosome 16"/>
</dbReference>
<name>A0A251S5M7_HELAN</name>
<dbReference type="AlphaFoldDB" id="A0A251S5M7"/>
<dbReference type="Gramene" id="mRNA:HanXRQr2_Chr16g0778451">
    <property type="protein sequence ID" value="mRNA:HanXRQr2_Chr16g0778451"/>
    <property type="gene ID" value="HanXRQr2_Chr16g0778451"/>
</dbReference>
<reference evidence="1" key="3">
    <citation type="submission" date="2020-06" db="EMBL/GenBank/DDBJ databases">
        <title>Helianthus annuus Genome sequencing and assembly Release 2.</title>
        <authorList>
            <person name="Gouzy J."/>
            <person name="Langlade N."/>
            <person name="Munos S."/>
        </authorList>
    </citation>
    <scope>NUCLEOTIDE SEQUENCE</scope>
    <source>
        <tissue evidence="1">Leaves</tissue>
    </source>
</reference>
<sequence length="72" mass="8334">MYVCMYNSKDNNIGLISGANYEVESMIYHSNKTPRFISSFRGIWGWDDGGEYEEERGGCYMCRGEETCVYYG</sequence>
<evidence type="ECO:0000313" key="1">
    <source>
        <dbReference type="EMBL" id="KAF5762591.1"/>
    </source>
</evidence>
<dbReference type="InParanoid" id="A0A251S5M7"/>